<feature type="region of interest" description="Disordered" evidence="1">
    <location>
        <begin position="38"/>
        <end position="63"/>
    </location>
</feature>
<gene>
    <name evidence="2" type="ORF">E2C01_025786</name>
</gene>
<keyword evidence="3" id="KW-1185">Reference proteome</keyword>
<accession>A0A5B7EH24</accession>
<reference evidence="2 3" key="1">
    <citation type="submission" date="2019-05" db="EMBL/GenBank/DDBJ databases">
        <title>Another draft genome of Portunus trituberculatus and its Hox gene families provides insights of decapod evolution.</title>
        <authorList>
            <person name="Jeong J.-H."/>
            <person name="Song I."/>
            <person name="Kim S."/>
            <person name="Choi T."/>
            <person name="Kim D."/>
            <person name="Ryu S."/>
            <person name="Kim W."/>
        </authorList>
    </citation>
    <scope>NUCLEOTIDE SEQUENCE [LARGE SCALE GENOMIC DNA]</scope>
    <source>
        <tissue evidence="2">Muscle</tissue>
    </source>
</reference>
<name>A0A5B7EH24_PORTR</name>
<dbReference type="Proteomes" id="UP000324222">
    <property type="component" value="Unassembled WGS sequence"/>
</dbReference>
<dbReference type="AlphaFoldDB" id="A0A5B7EH24"/>
<evidence type="ECO:0000256" key="1">
    <source>
        <dbReference type="SAM" id="MobiDB-lite"/>
    </source>
</evidence>
<evidence type="ECO:0000313" key="2">
    <source>
        <dbReference type="EMBL" id="MPC32476.1"/>
    </source>
</evidence>
<sequence>MPAMKHTMPNTATAHAHFLVPVSSGPSSTRISIPESVMHGTSQEGVTDSRKAPGTPYHVFVDH</sequence>
<organism evidence="2 3">
    <name type="scientific">Portunus trituberculatus</name>
    <name type="common">Swimming crab</name>
    <name type="synonym">Neptunus trituberculatus</name>
    <dbReference type="NCBI Taxonomy" id="210409"/>
    <lineage>
        <taxon>Eukaryota</taxon>
        <taxon>Metazoa</taxon>
        <taxon>Ecdysozoa</taxon>
        <taxon>Arthropoda</taxon>
        <taxon>Crustacea</taxon>
        <taxon>Multicrustacea</taxon>
        <taxon>Malacostraca</taxon>
        <taxon>Eumalacostraca</taxon>
        <taxon>Eucarida</taxon>
        <taxon>Decapoda</taxon>
        <taxon>Pleocyemata</taxon>
        <taxon>Brachyura</taxon>
        <taxon>Eubrachyura</taxon>
        <taxon>Portunoidea</taxon>
        <taxon>Portunidae</taxon>
        <taxon>Portuninae</taxon>
        <taxon>Portunus</taxon>
    </lineage>
</organism>
<protein>
    <submittedName>
        <fullName evidence="2">Uncharacterized protein</fullName>
    </submittedName>
</protein>
<proteinExistence type="predicted"/>
<comment type="caution">
    <text evidence="2">The sequence shown here is derived from an EMBL/GenBank/DDBJ whole genome shotgun (WGS) entry which is preliminary data.</text>
</comment>
<dbReference type="EMBL" id="VSRR010002632">
    <property type="protein sequence ID" value="MPC32476.1"/>
    <property type="molecule type" value="Genomic_DNA"/>
</dbReference>
<evidence type="ECO:0000313" key="3">
    <source>
        <dbReference type="Proteomes" id="UP000324222"/>
    </source>
</evidence>